<dbReference type="Pfam" id="PF00013">
    <property type="entry name" value="KH_1"/>
    <property type="match status" value="3"/>
</dbReference>
<dbReference type="PROSITE" id="PS50084">
    <property type="entry name" value="KH_TYPE_1"/>
    <property type="match status" value="3"/>
</dbReference>
<dbReference type="InterPro" id="IPR036612">
    <property type="entry name" value="KH_dom_type_1_sf"/>
</dbReference>
<organism evidence="5 6">
    <name type="scientific">Ditylenchus destructor</name>
    <dbReference type="NCBI Taxonomy" id="166010"/>
    <lineage>
        <taxon>Eukaryota</taxon>
        <taxon>Metazoa</taxon>
        <taxon>Ecdysozoa</taxon>
        <taxon>Nematoda</taxon>
        <taxon>Chromadorea</taxon>
        <taxon>Rhabditida</taxon>
        <taxon>Tylenchina</taxon>
        <taxon>Tylenchomorpha</taxon>
        <taxon>Sphaerularioidea</taxon>
        <taxon>Anguinidae</taxon>
        <taxon>Anguininae</taxon>
        <taxon>Ditylenchus</taxon>
    </lineage>
</organism>
<dbReference type="Proteomes" id="UP001201812">
    <property type="component" value="Unassembled WGS sequence"/>
</dbReference>
<dbReference type="Gene3D" id="3.30.1370.10">
    <property type="entry name" value="K Homology domain, type 1"/>
    <property type="match status" value="3"/>
</dbReference>
<feature type="domain" description="K Homology" evidence="4">
    <location>
        <begin position="111"/>
        <end position="182"/>
    </location>
</feature>
<keyword evidence="6" id="KW-1185">Reference proteome</keyword>
<feature type="compositionally biased region" description="Basic and acidic residues" evidence="3">
    <location>
        <begin position="301"/>
        <end position="322"/>
    </location>
</feature>
<evidence type="ECO:0000313" key="6">
    <source>
        <dbReference type="Proteomes" id="UP001201812"/>
    </source>
</evidence>
<evidence type="ECO:0000313" key="5">
    <source>
        <dbReference type="EMBL" id="KAI1717127.1"/>
    </source>
</evidence>
<dbReference type="PANTHER" id="PTHR10288">
    <property type="entry name" value="KH DOMAIN CONTAINING RNA BINDING PROTEIN"/>
    <property type="match status" value="1"/>
</dbReference>
<dbReference type="EMBL" id="JAKKPZ010000009">
    <property type="protein sequence ID" value="KAI1717127.1"/>
    <property type="molecule type" value="Genomic_DNA"/>
</dbReference>
<dbReference type="SMART" id="SM00322">
    <property type="entry name" value="KH"/>
    <property type="match status" value="3"/>
</dbReference>
<evidence type="ECO:0000256" key="1">
    <source>
        <dbReference type="ARBA" id="ARBA00022737"/>
    </source>
</evidence>
<accession>A0AAD4N3W6</accession>
<evidence type="ECO:0000259" key="4">
    <source>
        <dbReference type="SMART" id="SM00322"/>
    </source>
</evidence>
<comment type="caution">
    <text evidence="5">The sequence shown here is derived from an EMBL/GenBank/DDBJ whole genome shotgun (WGS) entry which is preliminary data.</text>
</comment>
<feature type="compositionally biased region" description="Polar residues" evidence="3">
    <location>
        <begin position="323"/>
        <end position="334"/>
    </location>
</feature>
<gene>
    <name evidence="5" type="ORF">DdX_06857</name>
</gene>
<feature type="domain" description="K Homology" evidence="4">
    <location>
        <begin position="32"/>
        <end position="100"/>
    </location>
</feature>
<evidence type="ECO:0000256" key="2">
    <source>
        <dbReference type="PROSITE-ProRule" id="PRU00117"/>
    </source>
</evidence>
<keyword evidence="1" id="KW-0677">Repeat</keyword>
<protein>
    <submittedName>
        <fullName evidence="5">KH domain-containing protein</fullName>
    </submittedName>
</protein>
<proteinExistence type="predicted"/>
<dbReference type="InterPro" id="IPR004087">
    <property type="entry name" value="KH_dom"/>
</dbReference>
<reference evidence="5" key="1">
    <citation type="submission" date="2022-01" db="EMBL/GenBank/DDBJ databases">
        <title>Genome Sequence Resource for Two Populations of Ditylenchus destructor, the Migratory Endoparasitic Phytonematode.</title>
        <authorList>
            <person name="Zhang H."/>
            <person name="Lin R."/>
            <person name="Xie B."/>
        </authorList>
    </citation>
    <scope>NUCLEOTIDE SEQUENCE</scope>
    <source>
        <strain evidence="5">BazhouSP</strain>
    </source>
</reference>
<feature type="compositionally biased region" description="Basic and acidic residues" evidence="3">
    <location>
        <begin position="1"/>
        <end position="10"/>
    </location>
</feature>
<feature type="region of interest" description="Disordered" evidence="3">
    <location>
        <begin position="1"/>
        <end position="26"/>
    </location>
</feature>
<dbReference type="GO" id="GO:0003723">
    <property type="term" value="F:RNA binding"/>
    <property type="evidence" value="ECO:0007669"/>
    <property type="project" value="UniProtKB-UniRule"/>
</dbReference>
<feature type="region of interest" description="Disordered" evidence="3">
    <location>
        <begin position="295"/>
        <end position="344"/>
    </location>
</feature>
<dbReference type="SUPFAM" id="SSF54791">
    <property type="entry name" value="Eukaryotic type KH-domain (KH-domain type I)"/>
    <property type="match status" value="3"/>
</dbReference>
<sequence length="442" mass="49553">MKRELNRENEQNLFESSEGHTKRPYLARNTAENVRLRFLISPNDAGSLIGPKGDFIKSLRAKHNVSLTIRGVSSPDRVLVLHCDPANIRECVKDIAAKLLQNYSADNNQKNETQMRMLVNQNQIGAIIGVKFEQLNRIERDTQCRITTFKVTCPNSTDRVVRIYGEPENIAAAVQTMTLLLKKDSVRGVAKEYEPQYFNANLAPEYGGYTVDSTTSASGGLRHNTSAQLQQRQVAPKYPWVKKDNDSRNISADVPTEAFGIQGFSRSDASKQLENPHKQIYPRESVSNDFVKGFGSQGFSHSDRSHPAQTDYRHTSQRENDPKSVQNMTPNIVPSMSRKPPDFSRNENIVTIKYSIPNELCGVLIGKKGETVKKVRTQSGVKNIFVRDAQGDEKIAGVEEGQSVVHIIGSQDQANEAKYLLQQIICNSDAGKRYLMEHSQDE</sequence>
<evidence type="ECO:0000256" key="3">
    <source>
        <dbReference type="SAM" id="MobiDB-lite"/>
    </source>
</evidence>
<feature type="domain" description="K Homology" evidence="4">
    <location>
        <begin position="348"/>
        <end position="426"/>
    </location>
</feature>
<dbReference type="AlphaFoldDB" id="A0AAD4N3W6"/>
<name>A0AAD4N3W6_9BILA</name>
<keyword evidence="2" id="KW-0694">RNA-binding</keyword>
<dbReference type="InterPro" id="IPR004088">
    <property type="entry name" value="KH_dom_type_1"/>
</dbReference>